<keyword evidence="4" id="KW-0798">TonB box</keyword>
<feature type="chain" id="PRO_5012851112" evidence="5">
    <location>
        <begin position="23"/>
        <end position="846"/>
    </location>
</feature>
<dbReference type="GO" id="GO:0009279">
    <property type="term" value="C:cell outer membrane"/>
    <property type="evidence" value="ECO:0007669"/>
    <property type="project" value="UniProtKB-SubCell"/>
</dbReference>
<comment type="subcellular location">
    <subcellularLocation>
        <location evidence="1 4">Cell outer membrane</location>
    </subcellularLocation>
</comment>
<feature type="domain" description="TonB-dependent receptor-like beta-barrel" evidence="6">
    <location>
        <begin position="375"/>
        <end position="805"/>
    </location>
</feature>
<evidence type="ECO:0000313" key="8">
    <source>
        <dbReference type="EMBL" id="SNT75874.1"/>
    </source>
</evidence>
<dbReference type="PANTHER" id="PTHR47234">
    <property type="match status" value="1"/>
</dbReference>
<accession>A0A239Q030</accession>
<dbReference type="InterPro" id="IPR012910">
    <property type="entry name" value="Plug_dom"/>
</dbReference>
<evidence type="ECO:0000259" key="6">
    <source>
        <dbReference type="Pfam" id="PF00593"/>
    </source>
</evidence>
<dbReference type="Gene3D" id="2.170.130.10">
    <property type="entry name" value="TonB-dependent receptor, plug domain"/>
    <property type="match status" value="1"/>
</dbReference>
<evidence type="ECO:0000256" key="1">
    <source>
        <dbReference type="ARBA" id="ARBA00004442"/>
    </source>
</evidence>
<protein>
    <submittedName>
        <fullName evidence="8">Iron complex outermembrane recepter protein</fullName>
    </submittedName>
</protein>
<dbReference type="InterPro" id="IPR036942">
    <property type="entry name" value="Beta-barrel_TonB_sf"/>
</dbReference>
<dbReference type="Proteomes" id="UP000198346">
    <property type="component" value="Unassembled WGS sequence"/>
</dbReference>
<organism evidence="8 9">
    <name type="scientific">Amphiplicatus metriothermophilus</name>
    <dbReference type="NCBI Taxonomy" id="1519374"/>
    <lineage>
        <taxon>Bacteria</taxon>
        <taxon>Pseudomonadati</taxon>
        <taxon>Pseudomonadota</taxon>
        <taxon>Alphaproteobacteria</taxon>
        <taxon>Parvularculales</taxon>
        <taxon>Parvularculaceae</taxon>
        <taxon>Amphiplicatus</taxon>
    </lineage>
</organism>
<comment type="similarity">
    <text evidence="4">Belongs to the TonB-dependent receptor family.</text>
</comment>
<gene>
    <name evidence="8" type="ORF">SAMN06297382_2948</name>
</gene>
<evidence type="ECO:0000313" key="9">
    <source>
        <dbReference type="Proteomes" id="UP000198346"/>
    </source>
</evidence>
<feature type="signal peptide" evidence="5">
    <location>
        <begin position="1"/>
        <end position="22"/>
    </location>
</feature>
<name>A0A239Q030_9PROT</name>
<dbReference type="SUPFAM" id="SSF56935">
    <property type="entry name" value="Porins"/>
    <property type="match status" value="1"/>
</dbReference>
<evidence type="ECO:0000256" key="5">
    <source>
        <dbReference type="SAM" id="SignalP"/>
    </source>
</evidence>
<dbReference type="InterPro" id="IPR037066">
    <property type="entry name" value="Plug_dom_sf"/>
</dbReference>
<dbReference type="AlphaFoldDB" id="A0A239Q030"/>
<evidence type="ECO:0000256" key="4">
    <source>
        <dbReference type="RuleBase" id="RU003357"/>
    </source>
</evidence>
<evidence type="ECO:0000256" key="3">
    <source>
        <dbReference type="ARBA" id="ARBA00023237"/>
    </source>
</evidence>
<dbReference type="Pfam" id="PF00593">
    <property type="entry name" value="TonB_dep_Rec_b-barrel"/>
    <property type="match status" value="1"/>
</dbReference>
<keyword evidence="2 4" id="KW-0472">Membrane</keyword>
<dbReference type="EMBL" id="FZQA01000010">
    <property type="protein sequence ID" value="SNT75874.1"/>
    <property type="molecule type" value="Genomic_DNA"/>
</dbReference>
<reference evidence="8 9" key="1">
    <citation type="submission" date="2017-07" db="EMBL/GenBank/DDBJ databases">
        <authorList>
            <person name="Sun Z.S."/>
            <person name="Albrecht U."/>
            <person name="Echele G."/>
            <person name="Lee C.C."/>
        </authorList>
    </citation>
    <scope>NUCLEOTIDE SEQUENCE [LARGE SCALE GENOMIC DNA]</scope>
    <source>
        <strain evidence="8 9">CGMCC 1.12710</strain>
    </source>
</reference>
<dbReference type="OrthoDB" id="7051241at2"/>
<evidence type="ECO:0000259" key="7">
    <source>
        <dbReference type="Pfam" id="PF07715"/>
    </source>
</evidence>
<evidence type="ECO:0000256" key="2">
    <source>
        <dbReference type="ARBA" id="ARBA00023136"/>
    </source>
</evidence>
<dbReference type="Gene3D" id="2.40.170.20">
    <property type="entry name" value="TonB-dependent receptor, beta-barrel domain"/>
    <property type="match status" value="1"/>
</dbReference>
<keyword evidence="9" id="KW-1185">Reference proteome</keyword>
<keyword evidence="3" id="KW-0998">Cell outer membrane</keyword>
<proteinExistence type="inferred from homology"/>
<feature type="domain" description="TonB-dependent receptor plug" evidence="7">
    <location>
        <begin position="48"/>
        <end position="172"/>
    </location>
</feature>
<dbReference type="InterPro" id="IPR000531">
    <property type="entry name" value="Beta-barrel_TonB"/>
</dbReference>
<dbReference type="PANTHER" id="PTHR47234:SF3">
    <property type="entry name" value="SECRETIN_TONB SHORT N-TERMINAL DOMAIN-CONTAINING PROTEIN"/>
    <property type="match status" value="1"/>
</dbReference>
<keyword evidence="5" id="KW-0732">Signal</keyword>
<sequence>MQTRTKARLLAGAAVVGLSALAAPAGAQTGSDDIIVVTGTRVEGKSPTETLSPIDVLPGDSLADQGSFDLTDTLTNIAPSINTQRFPIADGTSFIRPVNLRNLAPDQTLVLVNGARRHRSALVNLQVEPFGTVNQGAQAVDFGLIPSIAIKRLEVLRDGASAQYGSDAIAGVINIILRDNAEGLDLTAQYGQYYEGDGERFRLAGNLGLPLGENGFFNFSAEYVSSDITSRGSARPDAAAVAAVVGAENVPFDGLGQRWGDPDIEGFRLFFNSGIDLGDNKEIYAHGSYADQETVSGFFYRAPFGIPGVAPRATLCVCDASGNPLPTPQSIVDDIIAQGLDPNDFLTADAGSPSGFVSLNPIHTLFPGGYNPTFGADIQDYAGVFGVRGEKDWGLQWDISGRFAENQIQYVLINSINPGLGINSPLEFRPGDLAQRELGVNADFVYPWVVDGLASPVNIAFGAEYRREVYEIKPGDPDSFAFGPTGILFGVGSDGFQGDSPDAAGIFRRPSYAGYVDVETDLTEWLTFGAAGRIENFPDFDETTFDWKVSARVQPMPWFALRGTVNTGFRAPTPGQINTLDVTTTSDAMGNLVPLGTFPVNSVVAQVLGAQPLTPEESFNITAGVVFTLTDNISVTVDYYNIDVDDRIALVTQTITPGSPEDMALIAAGFPGLGQASFFQNGFDTTVEGVDVTAVATFDVGVGTVTFDARHSYNEQTVDRVLAGSIDAERVFDLENQLPNHRSVLTLSYDSGDRLSGFVRANRYGEWQDFTFGEIGEFGSEWLIDLEVKFRLTEQFAFAAGAENVFDNFPDDETNSVLTFLGATRPVSSPFGFNGGFWYVRAEASF</sequence>
<dbReference type="Pfam" id="PF07715">
    <property type="entry name" value="Plug"/>
    <property type="match status" value="1"/>
</dbReference>
<dbReference type="RefSeq" id="WP_089413372.1">
    <property type="nucleotide sequence ID" value="NZ_FZQA01000010.1"/>
</dbReference>